<protein>
    <recommendedName>
        <fullName evidence="5">Nickel transporter</fullName>
    </recommendedName>
</protein>
<dbReference type="GeneID" id="32584484"/>
<feature type="transmembrane region" description="Helical" evidence="1">
    <location>
        <begin position="48"/>
        <end position="79"/>
    </location>
</feature>
<keyword evidence="1" id="KW-0472">Membrane</keyword>
<dbReference type="Pfam" id="PF04955">
    <property type="entry name" value="HupE_UreJ"/>
    <property type="match status" value="1"/>
</dbReference>
<organism evidence="3 4">
    <name type="scientific">Bradyrhizobium neotropicale</name>
    <dbReference type="NCBI Taxonomy" id="1497615"/>
    <lineage>
        <taxon>Bacteria</taxon>
        <taxon>Pseudomonadati</taxon>
        <taxon>Pseudomonadota</taxon>
        <taxon>Alphaproteobacteria</taxon>
        <taxon>Hyphomicrobiales</taxon>
        <taxon>Nitrobacteraceae</taxon>
        <taxon>Bradyrhizobium</taxon>
    </lineage>
</organism>
<accession>A0A176ZHM3</accession>
<dbReference type="InterPro" id="IPR007038">
    <property type="entry name" value="HupE_UreJ"/>
</dbReference>
<dbReference type="EMBL" id="LSEF01000025">
    <property type="protein sequence ID" value="OAF19285.1"/>
    <property type="molecule type" value="Genomic_DNA"/>
</dbReference>
<sequence>MKLKFRRGWIAAALLLAQGGAAEAHIVAARLGDFYMGALHPFTDLQDVILWTATGVLAGSLGASRGRWLILVFPLGLLVGLPLGRIFGAASAGLADAAMMLAIGLMLAAATRIPTSALCAISFGLAVMRGAANGADLGPDTDRVLFAAGLACVGYTIITLTMALTVVFRGTESDGSAPWRTIAVRALGGWIAAIGLMMASIVLAS</sequence>
<dbReference type="AlphaFoldDB" id="A0A176ZHM3"/>
<evidence type="ECO:0000313" key="4">
    <source>
        <dbReference type="Proteomes" id="UP000077173"/>
    </source>
</evidence>
<feature type="transmembrane region" description="Helical" evidence="1">
    <location>
        <begin position="113"/>
        <end position="132"/>
    </location>
</feature>
<keyword evidence="2" id="KW-0732">Signal</keyword>
<keyword evidence="1" id="KW-1133">Transmembrane helix</keyword>
<proteinExistence type="predicted"/>
<keyword evidence="1" id="KW-0812">Transmembrane</keyword>
<evidence type="ECO:0000256" key="1">
    <source>
        <dbReference type="SAM" id="Phobius"/>
    </source>
</evidence>
<dbReference type="Proteomes" id="UP000077173">
    <property type="component" value="Unassembled WGS sequence"/>
</dbReference>
<dbReference type="RefSeq" id="WP_063676813.1">
    <property type="nucleotide sequence ID" value="NZ_LSEF01000025.1"/>
</dbReference>
<comment type="caution">
    <text evidence="3">The sequence shown here is derived from an EMBL/GenBank/DDBJ whole genome shotgun (WGS) entry which is preliminary data.</text>
</comment>
<feature type="transmembrane region" description="Helical" evidence="1">
    <location>
        <begin position="144"/>
        <end position="170"/>
    </location>
</feature>
<reference evidence="3 4" key="1">
    <citation type="submission" date="2016-02" db="EMBL/GenBank/DDBJ databases">
        <title>Draft genome sequence of the strain BR 10247T Bradyrhizobium neotropicale isolated from nodules of Centrolobium paraense.</title>
        <authorList>
            <person name="Simoes-Araujo J.L."/>
            <person name="Barauna A.C."/>
            <person name="Silva K."/>
            <person name="Zilli J.E."/>
        </authorList>
    </citation>
    <scope>NUCLEOTIDE SEQUENCE [LARGE SCALE GENOMIC DNA]</scope>
    <source>
        <strain evidence="3 4">BR 10247</strain>
    </source>
</reference>
<name>A0A176ZHM3_9BRAD</name>
<keyword evidence="4" id="KW-1185">Reference proteome</keyword>
<evidence type="ECO:0008006" key="5">
    <source>
        <dbReference type="Google" id="ProtNLM"/>
    </source>
</evidence>
<feature type="transmembrane region" description="Helical" evidence="1">
    <location>
        <begin position="182"/>
        <end position="204"/>
    </location>
</feature>
<evidence type="ECO:0000313" key="3">
    <source>
        <dbReference type="EMBL" id="OAF19285.1"/>
    </source>
</evidence>
<gene>
    <name evidence="3" type="ORF">AXW67_36435</name>
</gene>
<evidence type="ECO:0000256" key="2">
    <source>
        <dbReference type="SAM" id="SignalP"/>
    </source>
</evidence>
<feature type="chain" id="PRO_5008055967" description="Nickel transporter" evidence="2">
    <location>
        <begin position="25"/>
        <end position="205"/>
    </location>
</feature>
<feature type="signal peptide" evidence="2">
    <location>
        <begin position="1"/>
        <end position="24"/>
    </location>
</feature>